<reference evidence="4" key="1">
    <citation type="submission" date="2016-10" db="EMBL/GenBank/DDBJ databases">
        <authorList>
            <person name="Varghese N."/>
            <person name="Submissions S."/>
        </authorList>
    </citation>
    <scope>NUCLEOTIDE SEQUENCE [LARGE SCALE GENOMIC DNA]</scope>
    <source>
        <strain evidence="4">CGMCC 4.3530</strain>
    </source>
</reference>
<dbReference type="EMBL" id="FNOK01000014">
    <property type="protein sequence ID" value="SDX72308.1"/>
    <property type="molecule type" value="Genomic_DNA"/>
</dbReference>
<dbReference type="STRING" id="418495.SAMN05216215_101454"/>
<feature type="transmembrane region" description="Helical" evidence="2">
    <location>
        <begin position="141"/>
        <end position="163"/>
    </location>
</feature>
<evidence type="ECO:0000313" key="3">
    <source>
        <dbReference type="EMBL" id="SDX72308.1"/>
    </source>
</evidence>
<accession>A0A1H3E203</accession>
<name>A0A1H3E203_9PSEU</name>
<keyword evidence="2" id="KW-0472">Membrane</keyword>
<feature type="compositionally biased region" description="Basic residues" evidence="1">
    <location>
        <begin position="12"/>
        <end position="22"/>
    </location>
</feature>
<dbReference type="Proteomes" id="UP000199529">
    <property type="component" value="Unassembled WGS sequence"/>
</dbReference>
<evidence type="ECO:0000256" key="2">
    <source>
        <dbReference type="SAM" id="Phobius"/>
    </source>
</evidence>
<dbReference type="AlphaFoldDB" id="A0A1H3E203"/>
<feature type="region of interest" description="Disordered" evidence="1">
    <location>
        <begin position="174"/>
        <end position="203"/>
    </location>
</feature>
<feature type="compositionally biased region" description="Low complexity" evidence="1">
    <location>
        <begin position="1"/>
        <end position="11"/>
    </location>
</feature>
<proteinExistence type="predicted"/>
<keyword evidence="2" id="KW-0812">Transmembrane</keyword>
<gene>
    <name evidence="3" type="ORF">SAMN05216215_101454</name>
</gene>
<organism evidence="3 4">
    <name type="scientific">Saccharopolyspora shandongensis</name>
    <dbReference type="NCBI Taxonomy" id="418495"/>
    <lineage>
        <taxon>Bacteria</taxon>
        <taxon>Bacillati</taxon>
        <taxon>Actinomycetota</taxon>
        <taxon>Actinomycetes</taxon>
        <taxon>Pseudonocardiales</taxon>
        <taxon>Pseudonocardiaceae</taxon>
        <taxon>Saccharopolyspora</taxon>
    </lineage>
</organism>
<evidence type="ECO:0000256" key="1">
    <source>
        <dbReference type="SAM" id="MobiDB-lite"/>
    </source>
</evidence>
<evidence type="ECO:0000313" key="4">
    <source>
        <dbReference type="Proteomes" id="UP000199529"/>
    </source>
</evidence>
<feature type="region of interest" description="Disordered" evidence="1">
    <location>
        <begin position="241"/>
        <end position="263"/>
    </location>
</feature>
<protein>
    <submittedName>
        <fullName evidence="3">Uncharacterized protein</fullName>
    </submittedName>
</protein>
<feature type="region of interest" description="Disordered" evidence="1">
    <location>
        <begin position="1"/>
        <end position="51"/>
    </location>
</feature>
<keyword evidence="4" id="KW-1185">Reference proteome</keyword>
<sequence length="263" mass="28467">MRLEAPSQPHRQNPRPRRRQSHTRSGTVGAGIGIRSPGPHLQTRPRPHLGGRVLAHISRTFLDRRRGARGRSTDHELPPNHLRVSTIDIFRQSPDRVATQERTRHRHAIAKTNPAEQRPTARATVVTVRTQPFTVRHIGDAWLCIVLFALTAFLATHVVVGLAPAHPAGIHAGANASSLPSQDCDQSPGDDGTEKHGPADLHCGLSARDISPVPALVAATTDPVAWPSFLRSDRGWVSLTSSSHPALPPSGRQILASSCTSRT</sequence>
<keyword evidence="2" id="KW-1133">Transmembrane helix</keyword>